<dbReference type="Pfam" id="PF14551">
    <property type="entry name" value="MCM_N"/>
    <property type="match status" value="1"/>
</dbReference>
<dbReference type="Pfam" id="PF17207">
    <property type="entry name" value="MCM_OB"/>
    <property type="match status" value="1"/>
</dbReference>
<dbReference type="GO" id="GO:0005634">
    <property type="term" value="C:nucleus"/>
    <property type="evidence" value="ECO:0007669"/>
    <property type="project" value="UniProtKB-SubCell"/>
</dbReference>
<comment type="catalytic activity">
    <reaction evidence="13">
        <text>ATP + H2O = ADP + phosphate + H(+)</text>
        <dbReference type="Rhea" id="RHEA:13065"/>
        <dbReference type="ChEBI" id="CHEBI:15377"/>
        <dbReference type="ChEBI" id="CHEBI:15378"/>
        <dbReference type="ChEBI" id="CHEBI:30616"/>
        <dbReference type="ChEBI" id="CHEBI:43474"/>
        <dbReference type="ChEBI" id="CHEBI:456216"/>
        <dbReference type="EC" id="3.6.4.12"/>
    </reaction>
</comment>
<dbReference type="InterPro" id="IPR027417">
    <property type="entry name" value="P-loop_NTPase"/>
</dbReference>
<dbReference type="Proteomes" id="UP001279410">
    <property type="component" value="Unassembled WGS sequence"/>
</dbReference>
<dbReference type="GO" id="GO:0042555">
    <property type="term" value="C:MCM complex"/>
    <property type="evidence" value="ECO:0007669"/>
    <property type="project" value="UniProtKB-UniRule"/>
</dbReference>
<dbReference type="SUPFAM" id="SSF52540">
    <property type="entry name" value="P-loop containing nucleoside triphosphate hydrolases"/>
    <property type="match status" value="1"/>
</dbReference>
<dbReference type="PROSITE" id="PS50051">
    <property type="entry name" value="MCM_2"/>
    <property type="match status" value="1"/>
</dbReference>
<organism evidence="16 17">
    <name type="scientific">Lates japonicus</name>
    <name type="common">Japanese lates</name>
    <dbReference type="NCBI Taxonomy" id="270547"/>
    <lineage>
        <taxon>Eukaryota</taxon>
        <taxon>Metazoa</taxon>
        <taxon>Chordata</taxon>
        <taxon>Craniata</taxon>
        <taxon>Vertebrata</taxon>
        <taxon>Euteleostomi</taxon>
        <taxon>Actinopterygii</taxon>
        <taxon>Neopterygii</taxon>
        <taxon>Teleostei</taxon>
        <taxon>Neoteleostei</taxon>
        <taxon>Acanthomorphata</taxon>
        <taxon>Carangaria</taxon>
        <taxon>Carangaria incertae sedis</taxon>
        <taxon>Centropomidae</taxon>
        <taxon>Lates</taxon>
    </lineage>
</organism>
<keyword evidence="10" id="KW-0131">Cell cycle</keyword>
<reference evidence="16" key="1">
    <citation type="submission" date="2022-08" db="EMBL/GenBank/DDBJ databases">
        <title>Genome sequencing of akame (Lates japonicus).</title>
        <authorList>
            <person name="Hashiguchi Y."/>
            <person name="Takahashi H."/>
        </authorList>
    </citation>
    <scope>NUCLEOTIDE SEQUENCE</scope>
    <source>
        <strain evidence="16">Kochi</strain>
    </source>
</reference>
<proteinExistence type="inferred from homology"/>
<dbReference type="PROSITE" id="PS00847">
    <property type="entry name" value="MCM_1"/>
    <property type="match status" value="1"/>
</dbReference>
<dbReference type="GO" id="GO:0016787">
    <property type="term" value="F:hydrolase activity"/>
    <property type="evidence" value="ECO:0007669"/>
    <property type="project" value="UniProtKB-KW"/>
</dbReference>
<evidence type="ECO:0000256" key="10">
    <source>
        <dbReference type="ARBA" id="ARBA00023306"/>
    </source>
</evidence>
<dbReference type="InterPro" id="IPR012340">
    <property type="entry name" value="NA-bd_OB-fold"/>
</dbReference>
<feature type="compositionally biased region" description="Polar residues" evidence="14">
    <location>
        <begin position="60"/>
        <end position="69"/>
    </location>
</feature>
<dbReference type="InterPro" id="IPR001208">
    <property type="entry name" value="MCM_dom"/>
</dbReference>
<dbReference type="Gene3D" id="3.40.50.300">
    <property type="entry name" value="P-loop containing nucleotide triphosphate hydrolases"/>
    <property type="match status" value="1"/>
</dbReference>
<protein>
    <recommendedName>
        <fullName evidence="13">DNA replication licensing factor MCM4</fullName>
        <ecNumber evidence="13">3.6.4.12</ecNumber>
    </recommendedName>
</protein>
<evidence type="ECO:0000256" key="14">
    <source>
        <dbReference type="SAM" id="MobiDB-lite"/>
    </source>
</evidence>
<comment type="similarity">
    <text evidence="2 12">Belongs to the MCM family.</text>
</comment>
<dbReference type="InterPro" id="IPR031327">
    <property type="entry name" value="MCM"/>
</dbReference>
<keyword evidence="17" id="KW-1185">Reference proteome</keyword>
<keyword evidence="6 13" id="KW-0347">Helicase</keyword>
<comment type="subcellular location">
    <subcellularLocation>
        <location evidence="1">Nucleus</location>
    </subcellularLocation>
</comment>
<evidence type="ECO:0000256" key="3">
    <source>
        <dbReference type="ARBA" id="ARBA00022705"/>
    </source>
</evidence>
<evidence type="ECO:0000313" key="17">
    <source>
        <dbReference type="Proteomes" id="UP001279410"/>
    </source>
</evidence>
<dbReference type="InterPro" id="IPR041562">
    <property type="entry name" value="MCM_lid"/>
</dbReference>
<feature type="compositionally biased region" description="Polar residues" evidence="14">
    <location>
        <begin position="121"/>
        <end position="133"/>
    </location>
</feature>
<evidence type="ECO:0000259" key="15">
    <source>
        <dbReference type="PROSITE" id="PS50051"/>
    </source>
</evidence>
<dbReference type="EMBL" id="BRZM01000010">
    <property type="protein sequence ID" value="GLD51014.1"/>
    <property type="molecule type" value="Genomic_DNA"/>
</dbReference>
<sequence length="921" mass="102978">MFIKVISVETHYKHPSAVNESAGRISAILASHWSKVPRENHVTRSFAPDLQHSDVYTRRATMSSPTSTPGGRKRGRNANPSTPSSEGPSSPPSQRRRGQDSSTGDLMPMPTSPATDMLSPSAPQDTSLFSSPRPSVLPNEVDMSSPLMYGTPSSRVEGTPRSGVRGTPARQRPDLGSVRKAPQVDLQSEPPSADGAVASEPNAGQRLVIWGTDVNVGTCKEKFQRFLQRFIDPTSNEDENAGLDLNEPLYMQKLEEISVVGDPVLNVNCRHVQSFDAELYRQLISYPQEVIPTFDMAVNELFFERFPDSILEYQIQVRPYNALKTRNMRSLNPEDIDQLITISGMVIRTSQLIPEMQEAFFQCQVCAYSTRVEVDRGRIAEPAVCRNCNTTHSLALVHNRSAFSDKQMIKIQESPEDMPAGQTPHTTIVYAHNDLVDKVQPGDRVNITGIYRAVPMRVNPRQSNVKSVYKTHIDAIHFRKTDERRLHGLDEEAEQKLFTEDRVQTLKELAAKPDVYERLSSALAPSIYEHEDIKKGILLQLFGGTRKDFSQTGRGSFRAEVNILLCGDPGTSKSQLLQYVYNLVPRGQYTSGKGSSAVGLTAYVMKDPETRQLVLQTGALVLSDNGICCIDEFDKMSDNTRSVLHEVMEQQTLSIAKAGIICQLNARTAVLAAANPVESQWNPKKTTIENIQLPHTLLSRFDLIFLMLDPQDEAYDRRLAHHLVSLYYQSEEQMEEEFLDMAVLRDYIAYARTYINPRLSEEASQALIEAYVDMRKIGSGRGMVSAYPRQLESLIRLAEAHAKVRFSEKVETIDVEEAKRLHREALKQSATDPRTGFVDISILTTGMSATARKRKEEVAQALKKLIQAKGKTPAMKYQQLLDDLRGQSETAITKELFDEALRALADEDYLTVTGKTVRLLA</sequence>
<dbReference type="GO" id="GO:0003697">
    <property type="term" value="F:single-stranded DNA binding"/>
    <property type="evidence" value="ECO:0007669"/>
    <property type="project" value="TreeGrafter"/>
</dbReference>
<dbReference type="PANTHER" id="PTHR11630:SF66">
    <property type="entry name" value="DNA REPLICATION LICENSING FACTOR MCM4"/>
    <property type="match status" value="1"/>
</dbReference>
<dbReference type="PANTHER" id="PTHR11630">
    <property type="entry name" value="DNA REPLICATION LICENSING FACTOR MCM FAMILY MEMBER"/>
    <property type="match status" value="1"/>
</dbReference>
<evidence type="ECO:0000256" key="7">
    <source>
        <dbReference type="ARBA" id="ARBA00022840"/>
    </source>
</evidence>
<dbReference type="Pfam" id="PF17855">
    <property type="entry name" value="MCM_lid"/>
    <property type="match status" value="1"/>
</dbReference>
<keyword evidence="3 13" id="KW-0235">DNA replication</keyword>
<dbReference type="GO" id="GO:0005524">
    <property type="term" value="F:ATP binding"/>
    <property type="evidence" value="ECO:0007669"/>
    <property type="project" value="UniProtKB-UniRule"/>
</dbReference>
<dbReference type="GO" id="GO:0017116">
    <property type="term" value="F:single-stranded DNA helicase activity"/>
    <property type="evidence" value="ECO:0007669"/>
    <property type="project" value="TreeGrafter"/>
</dbReference>
<dbReference type="InterPro" id="IPR008047">
    <property type="entry name" value="MCM_4"/>
</dbReference>
<dbReference type="InterPro" id="IPR027925">
    <property type="entry name" value="MCM_N"/>
</dbReference>
<keyword evidence="4 12" id="KW-0547">Nucleotide-binding</keyword>
<dbReference type="GO" id="GO:0006271">
    <property type="term" value="P:DNA strand elongation involved in DNA replication"/>
    <property type="evidence" value="ECO:0007669"/>
    <property type="project" value="TreeGrafter"/>
</dbReference>
<feature type="region of interest" description="Disordered" evidence="14">
    <location>
        <begin position="44"/>
        <end position="200"/>
    </location>
</feature>
<dbReference type="Gene3D" id="3.30.1640.10">
    <property type="entry name" value="mini-chromosome maintenance (MCM) complex, chain A, domain 1"/>
    <property type="match status" value="1"/>
</dbReference>
<gene>
    <name evidence="16" type="ORF">AKAME5_000412600</name>
</gene>
<dbReference type="FunFam" id="3.30.1640.10:FF:000001">
    <property type="entry name" value="DNA helicase"/>
    <property type="match status" value="1"/>
</dbReference>
<accession>A0AAD3QYS8</accession>
<evidence type="ECO:0000256" key="4">
    <source>
        <dbReference type="ARBA" id="ARBA00022741"/>
    </source>
</evidence>
<dbReference type="FunFam" id="3.40.50.300:FF:000217">
    <property type="entry name" value="DNA helicase"/>
    <property type="match status" value="1"/>
</dbReference>
<dbReference type="Pfam" id="PF00493">
    <property type="entry name" value="MCM"/>
    <property type="match status" value="1"/>
</dbReference>
<dbReference type="FunFam" id="2.20.28.10:FF:000003">
    <property type="entry name" value="DNA helicase"/>
    <property type="match status" value="1"/>
</dbReference>
<dbReference type="GO" id="GO:1902975">
    <property type="term" value="P:mitotic DNA replication initiation"/>
    <property type="evidence" value="ECO:0007669"/>
    <property type="project" value="TreeGrafter"/>
</dbReference>
<dbReference type="Gene3D" id="2.40.50.140">
    <property type="entry name" value="Nucleic acid-binding proteins"/>
    <property type="match status" value="1"/>
</dbReference>
<dbReference type="InterPro" id="IPR003593">
    <property type="entry name" value="AAA+_ATPase"/>
</dbReference>
<dbReference type="InterPro" id="IPR033762">
    <property type="entry name" value="MCM_OB"/>
</dbReference>
<dbReference type="Gene3D" id="2.20.28.10">
    <property type="match status" value="1"/>
</dbReference>
<evidence type="ECO:0000256" key="13">
    <source>
        <dbReference type="RuleBase" id="RU368062"/>
    </source>
</evidence>
<dbReference type="AlphaFoldDB" id="A0AAD3QYS8"/>
<dbReference type="InterPro" id="IPR018525">
    <property type="entry name" value="MCM_CS"/>
</dbReference>
<dbReference type="CDD" id="cd17755">
    <property type="entry name" value="MCM4"/>
    <property type="match status" value="1"/>
</dbReference>
<comment type="function">
    <text evidence="13">Acts as component of the MCM2-7 complex (MCM complex) which is the replicative helicase essential for 'once per cell cycle' DNA replication initiation and elongation in eukaryotic cells. The active ATPase sites in the MCM2-7 ring are formed through the interaction surfaces of two neighboring subunits such that a critical structure of a conserved arginine finger motif is provided in trans relative to the ATP-binding site of the Walker A box of the adjacent subunit. The six ATPase active sites, however, are likely to contribute differentially to the complex helicase activity.</text>
</comment>
<dbReference type="GO" id="GO:0000727">
    <property type="term" value="P:double-strand break repair via break-induced replication"/>
    <property type="evidence" value="ECO:0007669"/>
    <property type="project" value="TreeGrafter"/>
</dbReference>
<keyword evidence="7 12" id="KW-0067">ATP-binding</keyword>
<dbReference type="PRINTS" id="PR01657">
    <property type="entry name" value="MCMFAMILY"/>
</dbReference>
<evidence type="ECO:0000256" key="11">
    <source>
        <dbReference type="ARBA" id="ARBA00045440"/>
    </source>
</evidence>
<feature type="domain" description="MCM C-terminal AAA(+) ATPase" evidence="15">
    <location>
        <begin position="515"/>
        <end position="723"/>
    </location>
</feature>
<evidence type="ECO:0000256" key="5">
    <source>
        <dbReference type="ARBA" id="ARBA00022801"/>
    </source>
</evidence>
<evidence type="ECO:0000256" key="2">
    <source>
        <dbReference type="ARBA" id="ARBA00008010"/>
    </source>
</evidence>
<comment type="subunit">
    <text evidence="13">Component of the MCM2-7 complex.</text>
</comment>
<keyword evidence="8 12" id="KW-0238">DNA-binding</keyword>
<evidence type="ECO:0000256" key="12">
    <source>
        <dbReference type="RuleBase" id="RU004070"/>
    </source>
</evidence>
<dbReference type="EC" id="3.6.4.12" evidence="13"/>
<evidence type="ECO:0000256" key="6">
    <source>
        <dbReference type="ARBA" id="ARBA00022806"/>
    </source>
</evidence>
<keyword evidence="5 13" id="KW-0378">Hydrolase</keyword>
<comment type="function">
    <text evidence="11">Acts as a component of the MCM2-7 complex (MCM complex) which is the replicative helicase essential for 'once per cell cycle' DNA replication initiation and elongation in eukaryotic cells. Core component of CDC45-MCM-GINS (CMG) helicase, the molecular machine that unwinds template DNA during replication, and around which the replisome is built. The active ATPase sites in the MCM2-7 ring are formed through the interaction surfaces of two neighboring subunits such that a critical structure of a conserved arginine finger motif is provided in trans relative to the ATP-binding site of the Walker A box of the adjacent subunit. The six ATPase active sites, however, are likely to contribute differentially to the complex helicase activity.</text>
</comment>
<dbReference type="SMART" id="SM00382">
    <property type="entry name" value="AAA"/>
    <property type="match status" value="1"/>
</dbReference>
<dbReference type="SMART" id="SM00350">
    <property type="entry name" value="MCM"/>
    <property type="match status" value="1"/>
</dbReference>
<dbReference type="SUPFAM" id="SSF50249">
    <property type="entry name" value="Nucleic acid-binding proteins"/>
    <property type="match status" value="1"/>
</dbReference>
<evidence type="ECO:0000256" key="9">
    <source>
        <dbReference type="ARBA" id="ARBA00023242"/>
    </source>
</evidence>
<comment type="caution">
    <text evidence="16">The sequence shown here is derived from an EMBL/GenBank/DDBJ whole genome shotgun (WGS) entry which is preliminary data.</text>
</comment>
<dbReference type="Pfam" id="PF21128">
    <property type="entry name" value="WHD_MCM4"/>
    <property type="match status" value="1"/>
</dbReference>
<evidence type="ECO:0000313" key="16">
    <source>
        <dbReference type="EMBL" id="GLD51014.1"/>
    </source>
</evidence>
<keyword evidence="9 13" id="KW-0539">Nucleus</keyword>
<evidence type="ECO:0000256" key="1">
    <source>
        <dbReference type="ARBA" id="ARBA00004123"/>
    </source>
</evidence>
<dbReference type="PRINTS" id="PR01660">
    <property type="entry name" value="MCMPROTEIN4"/>
</dbReference>
<name>A0AAD3QYS8_LATJO</name>
<evidence type="ECO:0000256" key="8">
    <source>
        <dbReference type="ARBA" id="ARBA00023125"/>
    </source>
</evidence>